<dbReference type="EMBL" id="CP049075">
    <property type="protein sequence ID" value="QLI04969.1"/>
    <property type="molecule type" value="Genomic_DNA"/>
</dbReference>
<keyword evidence="5 8" id="KW-0648">Protein biosynthesis</keyword>
<proteinExistence type="inferred from homology"/>
<keyword evidence="2 8" id="KW-0963">Cytoplasm</keyword>
<keyword evidence="3 8" id="KW-0808">Transferase</keyword>
<dbReference type="EC" id="2.9.1.1" evidence="8"/>
<comment type="cofactor">
    <cofactor evidence="1 8 9">
        <name>pyridoxal 5'-phosphate</name>
        <dbReference type="ChEBI" id="CHEBI:597326"/>
    </cofactor>
</comment>
<dbReference type="UniPathway" id="UPA00906">
    <property type="reaction ID" value="UER00896"/>
</dbReference>
<dbReference type="AlphaFoldDB" id="A0A7H9CJN0"/>
<dbReference type="GO" id="GO:0004125">
    <property type="term" value="F:L-seryl-tRNA(Sec) selenium transferase activity"/>
    <property type="evidence" value="ECO:0007669"/>
    <property type="project" value="UniProtKB-UniRule"/>
</dbReference>
<reference evidence="10 11" key="1">
    <citation type="submission" date="2020-02" db="EMBL/GenBank/DDBJ databases">
        <title>Complete genome sequence of the novel Campylobacter species Candidatus Campylobacter infans.</title>
        <authorList>
            <person name="Duim B."/>
            <person name="Zomer A."/>
            <person name="van der Graaf L."/>
            <person name="Wagenaar J."/>
        </authorList>
    </citation>
    <scope>NUCLEOTIDE SEQUENCE [LARGE SCALE GENOMIC DNA]</scope>
    <source>
        <strain evidence="10 11">19S00001</strain>
    </source>
</reference>
<dbReference type="HAMAP" id="MF_00423">
    <property type="entry name" value="SelA"/>
    <property type="match status" value="1"/>
</dbReference>
<evidence type="ECO:0000256" key="9">
    <source>
        <dbReference type="PIRSR" id="PIRSR618319-50"/>
    </source>
</evidence>
<evidence type="ECO:0000256" key="7">
    <source>
        <dbReference type="ARBA" id="ARBA00044507"/>
    </source>
</evidence>
<dbReference type="Proteomes" id="UP000509414">
    <property type="component" value="Chromosome"/>
</dbReference>
<comment type="similarity">
    <text evidence="7 8">Belongs to the SelA family.</text>
</comment>
<evidence type="ECO:0000256" key="3">
    <source>
        <dbReference type="ARBA" id="ARBA00022679"/>
    </source>
</evidence>
<dbReference type="GO" id="GO:0001717">
    <property type="term" value="P:conversion of seryl-tRNAsec to selenocys-tRNAsec"/>
    <property type="evidence" value="ECO:0007669"/>
    <property type="project" value="UniProtKB-UniRule"/>
</dbReference>
<comment type="subcellular location">
    <subcellularLocation>
        <location evidence="8">Cytoplasm</location>
    </subcellularLocation>
</comment>
<feature type="modified residue" description="N6-(pyridoxal phosphate)lysine" evidence="8 9">
    <location>
        <position position="285"/>
    </location>
</feature>
<evidence type="ECO:0000256" key="4">
    <source>
        <dbReference type="ARBA" id="ARBA00022898"/>
    </source>
</evidence>
<dbReference type="GO" id="GO:0001514">
    <property type="term" value="P:selenocysteine incorporation"/>
    <property type="evidence" value="ECO:0007669"/>
    <property type="project" value="UniProtKB-UniRule"/>
</dbReference>
<gene>
    <name evidence="8 10" type="primary">selA</name>
    <name evidence="10" type="ORF">CINF_0440</name>
</gene>
<keyword evidence="6 8" id="KW-0711">Selenium</keyword>
<comment type="catalytic activity">
    <reaction evidence="8">
        <text>L-seryl-tRNA(Sec) + selenophosphate + H(+) = L-selenocysteinyl-tRNA(Sec) + phosphate</text>
        <dbReference type="Rhea" id="RHEA:22728"/>
        <dbReference type="Rhea" id="RHEA-COMP:9742"/>
        <dbReference type="Rhea" id="RHEA-COMP:9743"/>
        <dbReference type="ChEBI" id="CHEBI:15378"/>
        <dbReference type="ChEBI" id="CHEBI:16144"/>
        <dbReference type="ChEBI" id="CHEBI:43474"/>
        <dbReference type="ChEBI" id="CHEBI:78533"/>
        <dbReference type="ChEBI" id="CHEBI:78573"/>
        <dbReference type="EC" id="2.9.1.1"/>
    </reaction>
</comment>
<dbReference type="SUPFAM" id="SSF53383">
    <property type="entry name" value="PLP-dependent transferases"/>
    <property type="match status" value="1"/>
</dbReference>
<dbReference type="Gene3D" id="3.40.640.10">
    <property type="entry name" value="Type I PLP-dependent aspartate aminotransferase-like (Major domain)"/>
    <property type="match status" value="1"/>
</dbReference>
<dbReference type="KEGG" id="cinf:CINF_0440"/>
<evidence type="ECO:0000256" key="2">
    <source>
        <dbReference type="ARBA" id="ARBA00022490"/>
    </source>
</evidence>
<dbReference type="Gene3D" id="3.90.1150.180">
    <property type="match status" value="1"/>
</dbReference>
<dbReference type="NCBIfam" id="TIGR00474">
    <property type="entry name" value="selA"/>
    <property type="match status" value="1"/>
</dbReference>
<evidence type="ECO:0000256" key="5">
    <source>
        <dbReference type="ARBA" id="ARBA00022917"/>
    </source>
</evidence>
<evidence type="ECO:0000256" key="8">
    <source>
        <dbReference type="HAMAP-Rule" id="MF_00423"/>
    </source>
</evidence>
<keyword evidence="11" id="KW-1185">Reference proteome</keyword>
<comment type="function">
    <text evidence="8">Converts seryl-tRNA(Sec) to selenocysteinyl-tRNA(Sec) required for selenoprotein biosynthesis.</text>
</comment>
<evidence type="ECO:0000256" key="6">
    <source>
        <dbReference type="ARBA" id="ARBA00023266"/>
    </source>
</evidence>
<evidence type="ECO:0000313" key="10">
    <source>
        <dbReference type="EMBL" id="QLI04969.1"/>
    </source>
</evidence>
<dbReference type="InterPro" id="IPR004534">
    <property type="entry name" value="SelA_trans"/>
</dbReference>
<keyword evidence="4 8" id="KW-0663">Pyridoxal phosphate</keyword>
<evidence type="ECO:0000313" key="11">
    <source>
        <dbReference type="Proteomes" id="UP000509414"/>
    </source>
</evidence>
<dbReference type="PANTHER" id="PTHR32328:SF0">
    <property type="entry name" value="L-SERYL-TRNA(SEC) SELENIUM TRANSFERASE"/>
    <property type="match status" value="1"/>
</dbReference>
<comment type="pathway">
    <text evidence="8">Aminoacyl-tRNA biosynthesis; selenocysteinyl-tRNA(Sec) biosynthesis; selenocysteinyl-tRNA(Sec) from L-seryl-tRNA(Sec) (bacterial route): step 1/1.</text>
</comment>
<dbReference type="RefSeq" id="WP_179975585.1">
    <property type="nucleotide sequence ID" value="NZ_CP049075.1"/>
</dbReference>
<protein>
    <recommendedName>
        <fullName evidence="8">L-seryl-tRNA(Sec) selenium transferase</fullName>
        <ecNumber evidence="8">2.9.1.1</ecNumber>
    </recommendedName>
    <alternativeName>
        <fullName evidence="8">Selenocysteine synthase</fullName>
        <shortName evidence="8">Sec synthase</shortName>
    </alternativeName>
    <alternativeName>
        <fullName evidence="8">Selenocysteinyl-tRNA(Sec) synthase</fullName>
    </alternativeName>
</protein>
<dbReference type="InterPro" id="IPR018319">
    <property type="entry name" value="SelA-like"/>
</dbReference>
<accession>A0A7H9CJN0</accession>
<dbReference type="PANTHER" id="PTHR32328">
    <property type="entry name" value="L-SERYL-TRNA(SEC) SELENIUM TRANSFERASE"/>
    <property type="match status" value="1"/>
</dbReference>
<evidence type="ECO:0000256" key="1">
    <source>
        <dbReference type="ARBA" id="ARBA00001933"/>
    </source>
</evidence>
<dbReference type="Pfam" id="PF03841">
    <property type="entry name" value="SelA"/>
    <property type="match status" value="1"/>
</dbReference>
<dbReference type="InterPro" id="IPR015424">
    <property type="entry name" value="PyrdxlP-dep_Trfase"/>
</dbReference>
<organism evidence="10 11">
    <name type="scientific">Candidatus Campylobacter infans</name>
    <dbReference type="NCBI Taxonomy" id="2561898"/>
    <lineage>
        <taxon>Bacteria</taxon>
        <taxon>Pseudomonadati</taxon>
        <taxon>Campylobacterota</taxon>
        <taxon>Epsilonproteobacteria</taxon>
        <taxon>Campylobacterales</taxon>
        <taxon>Campylobacteraceae</taxon>
        <taxon>Campylobacter</taxon>
    </lineage>
</organism>
<dbReference type="GO" id="GO:0005737">
    <property type="term" value="C:cytoplasm"/>
    <property type="evidence" value="ECO:0007669"/>
    <property type="project" value="UniProtKB-SubCell"/>
</dbReference>
<dbReference type="InterPro" id="IPR015421">
    <property type="entry name" value="PyrdxlP-dep_Trfase_major"/>
</dbReference>
<sequence>MADFSSLPQIDKIINLQCFNNAPKPVITRIARDIINEQRELLIQEKSALNKEQIIAKITSEYENFKRKSLQRVINASGIVLHTNLGRSVVDENIYERAKSVICGYSNLEYDLQTGSRSNRYDYSGALLSALFGCEDALIVNNNAAAVFLVLNTFAKNAQVIVSRGELVEIGGGFRIPEVMNASGAILNEIGTTNKTRLSDYENAINENTKMLLKVHRSNFQIQGFSSEVSINELANLGKKHEILSYYDLGSGSYAPLSWGLERIQASATKLLFSGVDLLSFSGDKLFGSVQAGIILANKNLIARLRSNQLLRMLRADKITLSLLCQSVMAYLKNENHLITTQKLINKSLNELESLANALISGLNENAKKRAKIIKTSTFVGGGSLPNKQIPSIALQLSGNAKSLQTQFRAKNIIGRIENECFLLDLRALLDDDISALNLALNEILA</sequence>
<name>A0A7H9CJN0_9BACT</name>